<dbReference type="PANTHER" id="PTHR46193:SF18">
    <property type="entry name" value="HEXITOL PHOSPHATASE B"/>
    <property type="match status" value="1"/>
</dbReference>
<comment type="caution">
    <text evidence="6">The sequence shown here is derived from an EMBL/GenBank/DDBJ whole genome shotgun (WGS) entry which is preliminary data.</text>
</comment>
<keyword evidence="5" id="KW-0119">Carbohydrate metabolism</keyword>
<evidence type="ECO:0000256" key="5">
    <source>
        <dbReference type="ARBA" id="ARBA00023277"/>
    </source>
</evidence>
<dbReference type="InterPro" id="IPR051600">
    <property type="entry name" value="Beta-PGM-like"/>
</dbReference>
<sequence length="219" mass="24827">MDIKVILFDFDGTLVDSEALHYHSWMKVLAPFDINYSELEFCREFSGVPTLNSAEVLKKRHCLAPSSTFLAEQKNRLFVETADEIKPTLMAYAEEVLKLASNKFQLALVTGSTRSEALPVLEHYDLLKYFNAIVCKDDISYPKPHPEPYLYALTLTEQLAKQAIAIEDTSTGLSSAYAAQLRTIVVPNKHSQAQKFDKATYVEKDLFKAWQRIELLTAI</sequence>
<dbReference type="RefSeq" id="WP_192508329.1">
    <property type="nucleotide sequence ID" value="NZ_AQGV01000012.1"/>
</dbReference>
<evidence type="ECO:0000313" key="6">
    <source>
        <dbReference type="EMBL" id="MBE0369154.1"/>
    </source>
</evidence>
<dbReference type="InterPro" id="IPR041492">
    <property type="entry name" value="HAD_2"/>
</dbReference>
<evidence type="ECO:0000256" key="2">
    <source>
        <dbReference type="ARBA" id="ARBA00006171"/>
    </source>
</evidence>
<dbReference type="InterPro" id="IPR006439">
    <property type="entry name" value="HAD-SF_hydro_IA"/>
</dbReference>
<accession>A0ABR9EFG7</accession>
<keyword evidence="7" id="KW-1185">Reference proteome</keyword>
<keyword evidence="3" id="KW-0479">Metal-binding</keyword>
<dbReference type="EMBL" id="AQGV01000012">
    <property type="protein sequence ID" value="MBE0369154.1"/>
    <property type="molecule type" value="Genomic_DNA"/>
</dbReference>
<dbReference type="SFLD" id="SFLDG01129">
    <property type="entry name" value="C1.5:_HAD__Beta-PGM__Phosphata"/>
    <property type="match status" value="1"/>
</dbReference>
<dbReference type="InterPro" id="IPR036412">
    <property type="entry name" value="HAD-like_sf"/>
</dbReference>
<gene>
    <name evidence="6" type="ORF">PAUR_a2948</name>
</gene>
<dbReference type="Gene3D" id="1.10.150.240">
    <property type="entry name" value="Putative phosphatase, domain 2"/>
    <property type="match status" value="1"/>
</dbReference>
<comment type="cofactor">
    <cofactor evidence="1">
        <name>Mg(2+)</name>
        <dbReference type="ChEBI" id="CHEBI:18420"/>
    </cofactor>
</comment>
<dbReference type="Proteomes" id="UP000615755">
    <property type="component" value="Unassembled WGS sequence"/>
</dbReference>
<dbReference type="PANTHER" id="PTHR46193">
    <property type="entry name" value="6-PHOSPHOGLUCONATE PHOSPHATASE"/>
    <property type="match status" value="1"/>
</dbReference>
<evidence type="ECO:0008006" key="8">
    <source>
        <dbReference type="Google" id="ProtNLM"/>
    </source>
</evidence>
<evidence type="ECO:0000256" key="4">
    <source>
        <dbReference type="ARBA" id="ARBA00022842"/>
    </source>
</evidence>
<name>A0ABR9EFG7_9GAMM</name>
<evidence type="ECO:0000256" key="1">
    <source>
        <dbReference type="ARBA" id="ARBA00001946"/>
    </source>
</evidence>
<dbReference type="InterPro" id="IPR023198">
    <property type="entry name" value="PGP-like_dom2"/>
</dbReference>
<reference evidence="6 7" key="1">
    <citation type="submission" date="2015-03" db="EMBL/GenBank/DDBJ databases">
        <title>Genome sequence of Pseudoalteromonas aurantia.</title>
        <authorList>
            <person name="Xie B.-B."/>
            <person name="Rong J.-C."/>
            <person name="Qin Q.-L."/>
            <person name="Zhang Y.-Z."/>
        </authorList>
    </citation>
    <scope>NUCLEOTIDE SEQUENCE [LARGE SCALE GENOMIC DNA]</scope>
    <source>
        <strain evidence="6 7">208</strain>
    </source>
</reference>
<protein>
    <recommendedName>
        <fullName evidence="8">HAD family phosphatase</fullName>
    </recommendedName>
</protein>
<dbReference type="PRINTS" id="PR00413">
    <property type="entry name" value="HADHALOGNASE"/>
</dbReference>
<organism evidence="6 7">
    <name type="scientific">Pseudoalteromonas aurantia 208</name>
    <dbReference type="NCBI Taxonomy" id="1314867"/>
    <lineage>
        <taxon>Bacteria</taxon>
        <taxon>Pseudomonadati</taxon>
        <taxon>Pseudomonadota</taxon>
        <taxon>Gammaproteobacteria</taxon>
        <taxon>Alteromonadales</taxon>
        <taxon>Pseudoalteromonadaceae</taxon>
        <taxon>Pseudoalteromonas</taxon>
    </lineage>
</organism>
<dbReference type="SFLD" id="SFLDS00003">
    <property type="entry name" value="Haloacid_Dehalogenase"/>
    <property type="match status" value="1"/>
</dbReference>
<dbReference type="NCBIfam" id="TIGR01509">
    <property type="entry name" value="HAD-SF-IA-v3"/>
    <property type="match status" value="1"/>
</dbReference>
<dbReference type="Pfam" id="PF13419">
    <property type="entry name" value="HAD_2"/>
    <property type="match status" value="1"/>
</dbReference>
<evidence type="ECO:0000256" key="3">
    <source>
        <dbReference type="ARBA" id="ARBA00022723"/>
    </source>
</evidence>
<keyword evidence="4" id="KW-0460">Magnesium</keyword>
<comment type="similarity">
    <text evidence="2">Belongs to the HAD-like hydrolase superfamily. CbbY/CbbZ/Gph/YieH family.</text>
</comment>
<proteinExistence type="inferred from homology"/>
<dbReference type="InterPro" id="IPR023214">
    <property type="entry name" value="HAD_sf"/>
</dbReference>
<dbReference type="Gene3D" id="3.40.50.1000">
    <property type="entry name" value="HAD superfamily/HAD-like"/>
    <property type="match status" value="1"/>
</dbReference>
<evidence type="ECO:0000313" key="7">
    <source>
        <dbReference type="Proteomes" id="UP000615755"/>
    </source>
</evidence>
<dbReference type="SUPFAM" id="SSF56784">
    <property type="entry name" value="HAD-like"/>
    <property type="match status" value="1"/>
</dbReference>